<feature type="domain" description="Glycosyltransferase subfamily 4-like N-terminal" evidence="1">
    <location>
        <begin position="17"/>
        <end position="205"/>
    </location>
</feature>
<keyword evidence="2" id="KW-0808">Transferase</keyword>
<accession>A0A6A9K6U7</accession>
<dbReference type="Pfam" id="PF13692">
    <property type="entry name" value="Glyco_trans_1_4"/>
    <property type="match status" value="1"/>
</dbReference>
<dbReference type="GO" id="GO:0016757">
    <property type="term" value="F:glycosyltransferase activity"/>
    <property type="evidence" value="ECO:0007669"/>
    <property type="project" value="UniProtKB-ARBA"/>
</dbReference>
<dbReference type="Gene3D" id="3.40.50.2000">
    <property type="entry name" value="Glycogen Phosphorylase B"/>
    <property type="match status" value="2"/>
</dbReference>
<evidence type="ECO:0000259" key="1">
    <source>
        <dbReference type="Pfam" id="PF13579"/>
    </source>
</evidence>
<dbReference type="EMBL" id="WOAJ01000022">
    <property type="protein sequence ID" value="MUI62036.1"/>
    <property type="molecule type" value="Genomic_DNA"/>
</dbReference>
<organism evidence="2">
    <name type="scientific">Pseudomonas aeruginosa</name>
    <dbReference type="NCBI Taxonomy" id="287"/>
    <lineage>
        <taxon>Bacteria</taxon>
        <taxon>Pseudomonadati</taxon>
        <taxon>Pseudomonadota</taxon>
        <taxon>Gammaproteobacteria</taxon>
        <taxon>Pseudomonadales</taxon>
        <taxon>Pseudomonadaceae</taxon>
        <taxon>Pseudomonas</taxon>
    </lineage>
</organism>
<proteinExistence type="predicted"/>
<dbReference type="PANTHER" id="PTHR12526">
    <property type="entry name" value="GLYCOSYLTRANSFERASE"/>
    <property type="match status" value="1"/>
</dbReference>
<name>A0A6A9K6U7_PSEAI</name>
<dbReference type="CDD" id="cd03801">
    <property type="entry name" value="GT4_PimA-like"/>
    <property type="match status" value="1"/>
</dbReference>
<evidence type="ECO:0000313" key="2">
    <source>
        <dbReference type="EMBL" id="MUI62036.1"/>
    </source>
</evidence>
<dbReference type="AlphaFoldDB" id="A0A6A9K6U7"/>
<dbReference type="PANTHER" id="PTHR12526:SF636">
    <property type="entry name" value="BLL3647 PROTEIN"/>
    <property type="match status" value="1"/>
</dbReference>
<dbReference type="Pfam" id="PF13579">
    <property type="entry name" value="Glyco_trans_4_4"/>
    <property type="match status" value="1"/>
</dbReference>
<sequence length="402" mass="44543">MRILWILPYSPWPTTSGGKTRQYHLLRSLAARGHRITVLLHSKQPVSAEDRQALEPFLERLVVLPRRPLRSLSTLLAALFAPYPLLASVNGLSAELQRTATELLREPWDVVQVEHSYSFQPYERPLRDAGQPFVLTEHNVESSLGAATYDRLPGWALPFVRYDQWRYRRWERRVMSQAAAVVAVTEKDARQLGAMLGRPVPVVVNGVDCEHFAAARPAPEAQRVLFLGNYEYAPNVDAVEWMLDEILPRVWAHCPDARMSVCGYALPAEWAQRWSDPRIEWQGFVPDLLQLQSSSSVFLAALRHGGGSKLKVLEALAAGLPLASTAQGVSGLELRDGEDYLGGESAEQLANAVVRLLQDPARARALGENGRAYACRAHDWSVAASQLEQVYAGLAEGAPACA</sequence>
<gene>
    <name evidence="2" type="ORF">GNQ20_29910</name>
</gene>
<dbReference type="InterPro" id="IPR028098">
    <property type="entry name" value="Glyco_trans_4-like_N"/>
</dbReference>
<comment type="caution">
    <text evidence="2">The sequence shown here is derived from an EMBL/GenBank/DDBJ whole genome shotgun (WGS) entry which is preliminary data.</text>
</comment>
<dbReference type="SUPFAM" id="SSF53756">
    <property type="entry name" value="UDP-Glycosyltransferase/glycogen phosphorylase"/>
    <property type="match status" value="1"/>
</dbReference>
<protein>
    <submittedName>
        <fullName evidence="2">Glycosyltransferase</fullName>
    </submittedName>
</protein>
<dbReference type="RefSeq" id="WP_155682080.1">
    <property type="nucleotide sequence ID" value="NZ_WOAJ01000022.1"/>
</dbReference>
<reference evidence="2" key="1">
    <citation type="submission" date="2019-11" db="EMBL/GenBank/DDBJ databases">
        <title>Genomes of ocular Pseudomonas aeruginosa isolates.</title>
        <authorList>
            <person name="Khan M."/>
            <person name="Rice S.A."/>
            <person name="Willcox M.D.P."/>
            <person name="Stapleton F."/>
        </authorList>
    </citation>
    <scope>NUCLEOTIDE SEQUENCE</scope>
    <source>
        <strain evidence="2">PA206</strain>
    </source>
</reference>